<dbReference type="Proteomes" id="UP000236731">
    <property type="component" value="Unassembled WGS sequence"/>
</dbReference>
<dbReference type="EMBL" id="FNUT01000005">
    <property type="protein sequence ID" value="SEG16171.1"/>
    <property type="molecule type" value="Genomic_DNA"/>
</dbReference>
<protein>
    <recommendedName>
        <fullName evidence="3">HTH araC/xylS-type domain-containing protein</fullName>
    </recommendedName>
</protein>
<accession>A0A1H5XWU0</accession>
<dbReference type="AlphaFoldDB" id="A0A1H5XWU0"/>
<evidence type="ECO:0000313" key="2">
    <source>
        <dbReference type="Proteomes" id="UP000236731"/>
    </source>
</evidence>
<keyword evidence="2" id="KW-1185">Reference proteome</keyword>
<reference evidence="2" key="1">
    <citation type="submission" date="2016-10" db="EMBL/GenBank/DDBJ databases">
        <authorList>
            <person name="Varghese N."/>
            <person name="Submissions S."/>
        </authorList>
    </citation>
    <scope>NUCLEOTIDE SEQUENCE [LARGE SCALE GENOMIC DNA]</scope>
    <source>
        <strain evidence="2">DSM 22361</strain>
    </source>
</reference>
<name>A0A1H5XWU0_9SPHI</name>
<organism evidence="1 2">
    <name type="scientific">Sphingobacterium lactis</name>
    <dbReference type="NCBI Taxonomy" id="797291"/>
    <lineage>
        <taxon>Bacteria</taxon>
        <taxon>Pseudomonadati</taxon>
        <taxon>Bacteroidota</taxon>
        <taxon>Sphingobacteriia</taxon>
        <taxon>Sphingobacteriales</taxon>
        <taxon>Sphingobacteriaceae</taxon>
        <taxon>Sphingobacterium</taxon>
    </lineage>
</organism>
<evidence type="ECO:0000313" key="1">
    <source>
        <dbReference type="EMBL" id="SEG16171.1"/>
    </source>
</evidence>
<sequence>MRNAAIANELNFTGESHLNKLFKNKHGLTAKLYKTLHFGK</sequence>
<evidence type="ECO:0008006" key="3">
    <source>
        <dbReference type="Google" id="ProtNLM"/>
    </source>
</evidence>
<gene>
    <name evidence="1" type="ORF">SAMN05421877_105149</name>
</gene>
<proteinExistence type="predicted"/>